<keyword evidence="4" id="KW-1185">Reference proteome</keyword>
<dbReference type="Proteomes" id="UP001139336">
    <property type="component" value="Unassembled WGS sequence"/>
</dbReference>
<name>A0A9X1QSK5_9CORY</name>
<dbReference type="PANTHER" id="PTHR46268:SF6">
    <property type="entry name" value="UNIVERSAL STRESS PROTEIN UP12"/>
    <property type="match status" value="1"/>
</dbReference>
<dbReference type="InterPro" id="IPR014729">
    <property type="entry name" value="Rossmann-like_a/b/a_fold"/>
</dbReference>
<dbReference type="PRINTS" id="PR01438">
    <property type="entry name" value="UNVRSLSTRESS"/>
</dbReference>
<evidence type="ECO:0000313" key="4">
    <source>
        <dbReference type="Proteomes" id="UP001139336"/>
    </source>
</evidence>
<comment type="caution">
    <text evidence="3">The sequence shown here is derived from an EMBL/GenBank/DDBJ whole genome shotgun (WGS) entry which is preliminary data.</text>
</comment>
<dbReference type="SUPFAM" id="SSF52402">
    <property type="entry name" value="Adenine nucleotide alpha hydrolases-like"/>
    <property type="match status" value="1"/>
</dbReference>
<protein>
    <submittedName>
        <fullName evidence="3">Universal stress protein</fullName>
    </submittedName>
</protein>
<dbReference type="CDD" id="cd00293">
    <property type="entry name" value="USP-like"/>
    <property type="match status" value="1"/>
</dbReference>
<gene>
    <name evidence="3" type="ORF">L1O03_07620</name>
</gene>
<evidence type="ECO:0000313" key="3">
    <source>
        <dbReference type="EMBL" id="MCF4007043.1"/>
    </source>
</evidence>
<evidence type="ECO:0000259" key="2">
    <source>
        <dbReference type="Pfam" id="PF00582"/>
    </source>
</evidence>
<dbReference type="AlphaFoldDB" id="A0A9X1QSK5"/>
<accession>A0A9X1QSK5</accession>
<sequence length="150" mass="15617">MKYSRIAVGTDGSAESMKAVATAASLAQAYGAELTIVCAFYGNSGSLLDAPHGKGSTSIPVISDERAQEFLAEARRVAQGEGAQKIEVLAKEGSPVDVLLHAVEESGIELLVMGNRGVKTLAGRVFGNIPTGVARHANVDVMLVNTEKHP</sequence>
<reference evidence="3" key="1">
    <citation type="submission" date="2022-01" db="EMBL/GenBank/DDBJ databases">
        <title>Corynebacterium sp. nov isolated from isolated from the feces of the greater white-fronted geese (Anser albifrons) at Poyang Lake, PR China.</title>
        <authorList>
            <person name="Liu Q."/>
        </authorList>
    </citation>
    <scope>NUCLEOTIDE SEQUENCE</scope>
    <source>
        <strain evidence="3">JCM 32435</strain>
    </source>
</reference>
<dbReference type="Pfam" id="PF00582">
    <property type="entry name" value="Usp"/>
    <property type="match status" value="1"/>
</dbReference>
<dbReference type="EMBL" id="JAKGSI010000003">
    <property type="protein sequence ID" value="MCF4007043.1"/>
    <property type="molecule type" value="Genomic_DNA"/>
</dbReference>
<dbReference type="InterPro" id="IPR006015">
    <property type="entry name" value="Universal_stress_UspA"/>
</dbReference>
<organism evidence="3 4">
    <name type="scientific">Corynebacterium uropygiale</name>
    <dbReference type="NCBI Taxonomy" id="1775911"/>
    <lineage>
        <taxon>Bacteria</taxon>
        <taxon>Bacillati</taxon>
        <taxon>Actinomycetota</taxon>
        <taxon>Actinomycetes</taxon>
        <taxon>Mycobacteriales</taxon>
        <taxon>Corynebacteriaceae</taxon>
        <taxon>Corynebacterium</taxon>
    </lineage>
</organism>
<evidence type="ECO:0000256" key="1">
    <source>
        <dbReference type="ARBA" id="ARBA00008791"/>
    </source>
</evidence>
<proteinExistence type="inferred from homology"/>
<dbReference type="InterPro" id="IPR006016">
    <property type="entry name" value="UspA"/>
</dbReference>
<dbReference type="RefSeq" id="WP_236119166.1">
    <property type="nucleotide sequence ID" value="NZ_JAKGSI010000003.1"/>
</dbReference>
<feature type="domain" description="UspA" evidence="2">
    <location>
        <begin position="3"/>
        <end position="144"/>
    </location>
</feature>
<dbReference type="PANTHER" id="PTHR46268">
    <property type="entry name" value="STRESS RESPONSE PROTEIN NHAX"/>
    <property type="match status" value="1"/>
</dbReference>
<dbReference type="Gene3D" id="3.40.50.620">
    <property type="entry name" value="HUPs"/>
    <property type="match status" value="1"/>
</dbReference>
<comment type="similarity">
    <text evidence="1">Belongs to the universal stress protein A family.</text>
</comment>